<name>A0ABR3D9L7_NEUIN</name>
<dbReference type="InterPro" id="IPR002893">
    <property type="entry name" value="Znf_MYND"/>
</dbReference>
<keyword evidence="3" id="KW-0862">Zinc</keyword>
<evidence type="ECO:0000313" key="8">
    <source>
        <dbReference type="Proteomes" id="UP001451303"/>
    </source>
</evidence>
<feature type="region of interest" description="Disordered" evidence="5">
    <location>
        <begin position="1829"/>
        <end position="1917"/>
    </location>
</feature>
<dbReference type="Gene3D" id="6.10.140.2220">
    <property type="match status" value="1"/>
</dbReference>
<feature type="region of interest" description="Disordered" evidence="5">
    <location>
        <begin position="709"/>
        <end position="754"/>
    </location>
</feature>
<evidence type="ECO:0000259" key="6">
    <source>
        <dbReference type="PROSITE" id="PS50865"/>
    </source>
</evidence>
<feature type="compositionally biased region" description="Low complexity" evidence="5">
    <location>
        <begin position="1001"/>
        <end position="1017"/>
    </location>
</feature>
<sequence>MLTPSCPNVTRTFYPFGDTPAVCLTENIPPDKQGEGKPVDILLLGSGDIRNVFFTTHMDKTRQLDITCCDVDRLVIARNILLLTLLIDPDFNNNPSSSYSPGLPHPPPTPDDLFAIFYHQHLPENLGWLVRSQAMRLRLIGSTTSTWNASPYGRGQEFQPYPSMSKSKQKKGKGKQTAEDPIGNASNSRNPTSGIRFTDSGTLKMLTKIWDAWFCRPDSAQQEALSDGLFKRLGTAVLKREQEEVGVPYAATRAAACSFRAAMPVGLEATFHATVANEDFWRWGATGSEERYDEDEDTDESTDTDSELENNMKKQKKADKGKGKEKERVPSNESRKQAQERRKKTTKRSTDTLQRRVINPLFTTPSPGVRIDHSCDPLQGFHLAPAYLPIVGQPPPDEGMSQLERLEAVAKQEFADWCNSFRRAWRKGRITLRFFVGDALAFAHTLQHHKAEDLGYPIDPTFGNWYRFRDSFDPLILDSDDYRIVPSESNRSPAPISFHVIDTSSLADDLGALNVLIAASPLLENRLEATLYTEHTLPLPRPSDSNDARLGPKTPQEVADTLLHGDLLTMSLLLGLSPVEYYTNTYPSPPPPTFSSPYSTSAPAPPSPGTPSPPPPPPFGASPAPFSTPATTPATAAQYFNQRLTWKRPVYHHPTDGSGRDWTISDKNNIWPGPSPVLRELMEEFARDFEEFEKTTREISEHLKALKAEECENEEEEEDDKEVEQGKGKGKGKAKKKKKPQKKKTTAKADIPDHIRNIPPEIREEMLDSRAFQQAAFMLRDLELRREFRNQKERWENMRTEMPLRKIRFQADELVEFLLQVYSRMYESRYLFERKTEGDGDGPGDPGAEGSAHRHGVGFRLLSPRTCNRATFASLLKIVQERVIILGDPLPTTDPSEDESMGQMDFSEFLDEIRKTSSEPDRDSVNGEISEILAATIDACRSSSDPSASTNSAAASADGDDGHGDSATTSNSSDRDANVNLERSDPYEPSSSPVPNLVPCSHFSDSSESDSESSSASTIIAPSAATFSPFFSSLPSRPTIAWHHAMEVMIESLKHSLVNYVETQGSFDQELCTILHHFGAYSSSEHAIPDPDALLKPRVYNPAHEAIHSASKHNTSLYQWINIPSSLAVTVRIPRHSLLTLKTIMLSLETGLNILRPEIAGGGRGRGKIPARYVPALQACIRPTHDHEDKPVANLPGHLFASLQTGFGQLETKGRRFTPRFRLNIETDPLGWEGQSDLFVSFMVPTSILLRDAVTGLVTLEVVPTIGPDVAGRNELSFMASGTLKMNLKEPVPPAVKTMMTAKLDENHQRISSISTRITFLTDRLLDRLENRECKIRSVPVTPCSYHLIISRDPTASFFSHGSNSSHLCPVIFLIDIPLPTNHEKQKIRTGRSKGFIDLETLIEPFAWRTFFTPSFIHPVHLEQSTQKPMNWSLPYLHASNSSSLSSPSSSSGNPLDTLPRLCQSGPLIGCLPDPSLHSTNRFCLWWLQLQNHHYQFARREATMHSHFSQIADPLPKNASPEEKEKQLKEKDEQFANALNRYLVTSGEHARFEFKITLSTLFDMAAGILRPKSDWRHINLNIMLTPDTECRSVFALCDFAPSQKSPDCTCHENCLDCGKEMGSATGSSVSWSEGAATGNQSEHSRHGMRRIVIFIAKDGICLDLAHGTVILDTAVLVITKELRQSLPRYLTDGSIGDPMPIYNQSVMSQSMRTWKEALPAFAERCRGHTWEHGPTCEYKKKQRAPVANHVQSRKDDPVFCSCSMGKLPKSWSVSEDYPIPQWEEIGPYLVRAAISLPFGCPGLGEPYQHQMSWDPLLYPHTGPVTGVTPGAPGAVTTSAAAAPGKAPVSTSTSAPATTGMSQPPSVNKIQANPTRSAPASVPTRTIARSGTCSTLSAKALEIRPPKPASTSTPVAASTGTGLTQAQAQALVAKAARLALNPKRPLTSRQASIQAPPPASTKSAVVNAKLGPATATTKSTMRYRCNFCNEPKNRENGGDLNQCSKCKEARYCSKECQVADWKRHKKECDLGAGASACANAVSGKEKVKGNEKQKDKKNGK</sequence>
<dbReference type="PROSITE" id="PS01360">
    <property type="entry name" value="ZF_MYND_1"/>
    <property type="match status" value="1"/>
</dbReference>
<keyword evidence="8" id="KW-1185">Reference proteome</keyword>
<dbReference type="EMBL" id="JAVLET010000005">
    <property type="protein sequence ID" value="KAL0469279.1"/>
    <property type="molecule type" value="Genomic_DNA"/>
</dbReference>
<organism evidence="7 8">
    <name type="scientific">Neurospora intermedia</name>
    <dbReference type="NCBI Taxonomy" id="5142"/>
    <lineage>
        <taxon>Eukaryota</taxon>
        <taxon>Fungi</taxon>
        <taxon>Dikarya</taxon>
        <taxon>Ascomycota</taxon>
        <taxon>Pezizomycotina</taxon>
        <taxon>Sordariomycetes</taxon>
        <taxon>Sordariomycetidae</taxon>
        <taxon>Sordariales</taxon>
        <taxon>Sordariaceae</taxon>
        <taxon>Neurospora</taxon>
    </lineage>
</organism>
<dbReference type="PANTHER" id="PTHR10237:SF15">
    <property type="entry name" value="LD37257P"/>
    <property type="match status" value="1"/>
</dbReference>
<dbReference type="PANTHER" id="PTHR10237">
    <property type="entry name" value="DEFORMED EPIDERMAL AUTOREGULATORY FACTOR 1 HOMOLOG SUPPRESSIN"/>
    <property type="match status" value="1"/>
</dbReference>
<feature type="compositionally biased region" description="Acidic residues" evidence="5">
    <location>
        <begin position="711"/>
        <end position="722"/>
    </location>
</feature>
<feature type="compositionally biased region" description="Pro residues" evidence="5">
    <location>
        <begin position="603"/>
        <end position="620"/>
    </location>
</feature>
<dbReference type="InterPro" id="IPR024119">
    <property type="entry name" value="TF_DEAF-1"/>
</dbReference>
<evidence type="ECO:0000256" key="3">
    <source>
        <dbReference type="ARBA" id="ARBA00022833"/>
    </source>
</evidence>
<feature type="region of interest" description="Disordered" evidence="5">
    <location>
        <begin position="592"/>
        <end position="632"/>
    </location>
</feature>
<feature type="compositionally biased region" description="Low complexity" evidence="5">
    <location>
        <begin position="942"/>
        <end position="957"/>
    </location>
</feature>
<comment type="caution">
    <text evidence="7">The sequence shown here is derived from an EMBL/GenBank/DDBJ whole genome shotgun (WGS) entry which is preliminary data.</text>
</comment>
<gene>
    <name evidence="7" type="ORF">QR685DRAFT_588716</name>
</gene>
<proteinExistence type="predicted"/>
<dbReference type="Proteomes" id="UP001451303">
    <property type="component" value="Unassembled WGS sequence"/>
</dbReference>
<feature type="region of interest" description="Disordered" evidence="5">
    <location>
        <begin position="1944"/>
        <end position="1966"/>
    </location>
</feature>
<dbReference type="InterPro" id="IPR027974">
    <property type="entry name" value="DUF4470"/>
</dbReference>
<feature type="compositionally biased region" description="Low complexity" evidence="5">
    <location>
        <begin position="1829"/>
        <end position="1858"/>
    </location>
</feature>
<accession>A0ABR3D9L7</accession>
<keyword evidence="2 4" id="KW-0863">Zinc-finger</keyword>
<feature type="compositionally biased region" description="Basic and acidic residues" evidence="5">
    <location>
        <begin position="973"/>
        <end position="986"/>
    </location>
</feature>
<keyword evidence="1" id="KW-0479">Metal-binding</keyword>
<dbReference type="SUPFAM" id="SSF144232">
    <property type="entry name" value="HIT/MYND zinc finger-like"/>
    <property type="match status" value="1"/>
</dbReference>
<evidence type="ECO:0000256" key="4">
    <source>
        <dbReference type="PROSITE-ProRule" id="PRU00134"/>
    </source>
</evidence>
<feature type="compositionally biased region" description="Polar residues" evidence="5">
    <location>
        <begin position="184"/>
        <end position="196"/>
    </location>
</feature>
<evidence type="ECO:0000256" key="1">
    <source>
        <dbReference type="ARBA" id="ARBA00022723"/>
    </source>
</evidence>
<dbReference type="PROSITE" id="PS50865">
    <property type="entry name" value="ZF_MYND_2"/>
    <property type="match status" value="1"/>
</dbReference>
<feature type="domain" description="MYND-type" evidence="6">
    <location>
        <begin position="1984"/>
        <end position="2027"/>
    </location>
</feature>
<feature type="compositionally biased region" description="Basic residues" evidence="5">
    <location>
        <begin position="728"/>
        <end position="746"/>
    </location>
</feature>
<protein>
    <recommendedName>
        <fullName evidence="6">MYND-type domain-containing protein</fullName>
    </recommendedName>
</protein>
<feature type="compositionally biased region" description="Polar residues" evidence="5">
    <location>
        <begin position="1859"/>
        <end position="1896"/>
    </location>
</feature>
<feature type="compositionally biased region" description="Acidic residues" evidence="5">
    <location>
        <begin position="291"/>
        <end position="308"/>
    </location>
</feature>
<dbReference type="Pfam" id="PF01753">
    <property type="entry name" value="zf-MYND"/>
    <property type="match status" value="1"/>
</dbReference>
<evidence type="ECO:0000313" key="7">
    <source>
        <dbReference type="EMBL" id="KAL0469279.1"/>
    </source>
</evidence>
<evidence type="ECO:0000256" key="2">
    <source>
        <dbReference type="ARBA" id="ARBA00022771"/>
    </source>
</evidence>
<reference evidence="7 8" key="1">
    <citation type="submission" date="2023-09" db="EMBL/GenBank/DDBJ databases">
        <title>Multi-omics analysis of a traditional fermented food reveals byproduct-associated fungal strains for waste-to-food upcycling.</title>
        <authorList>
            <consortium name="Lawrence Berkeley National Laboratory"/>
            <person name="Rekdal V.M."/>
            <person name="Villalobos-Escobedo J.M."/>
            <person name="Rodriguez-Valeron N."/>
            <person name="Garcia M.O."/>
            <person name="Vasquez D.P."/>
            <person name="Damayanti I."/>
            <person name="Sorensen P.M."/>
            <person name="Baidoo E.E."/>
            <person name="De Carvalho A.C."/>
            <person name="Riley R."/>
            <person name="Lipzen A."/>
            <person name="He G."/>
            <person name="Yan M."/>
            <person name="Haridas S."/>
            <person name="Daum C."/>
            <person name="Yoshinaga Y."/>
            <person name="Ng V."/>
            <person name="Grigoriev I.V."/>
            <person name="Munk R."/>
            <person name="Nuraida L."/>
            <person name="Wijaya C.H."/>
            <person name="Morales P.-C."/>
            <person name="Keasling J.D."/>
        </authorList>
    </citation>
    <scope>NUCLEOTIDE SEQUENCE [LARGE SCALE GENOMIC DNA]</scope>
    <source>
        <strain evidence="7 8">FGSC 2613</strain>
    </source>
</reference>
<feature type="compositionally biased region" description="Basic and acidic residues" evidence="5">
    <location>
        <begin position="318"/>
        <end position="340"/>
    </location>
</feature>
<feature type="region of interest" description="Disordered" evidence="5">
    <location>
        <begin position="288"/>
        <end position="364"/>
    </location>
</feature>
<feature type="region of interest" description="Disordered" evidence="5">
    <location>
        <begin position="941"/>
        <end position="1017"/>
    </location>
</feature>
<feature type="compositionally biased region" description="Low complexity" evidence="5">
    <location>
        <begin position="621"/>
        <end position="632"/>
    </location>
</feature>
<evidence type="ECO:0000256" key="5">
    <source>
        <dbReference type="SAM" id="MobiDB-lite"/>
    </source>
</evidence>
<feature type="region of interest" description="Disordered" evidence="5">
    <location>
        <begin position="151"/>
        <end position="196"/>
    </location>
</feature>
<dbReference type="Pfam" id="PF14737">
    <property type="entry name" value="DUF4470"/>
    <property type="match status" value="1"/>
</dbReference>